<dbReference type="InterPro" id="IPR009836">
    <property type="entry name" value="GRDP-like"/>
</dbReference>
<evidence type="ECO:0000313" key="3">
    <source>
        <dbReference type="Proteomes" id="UP000332933"/>
    </source>
</evidence>
<proteinExistence type="predicted"/>
<dbReference type="EMBL" id="VJMH01005115">
    <property type="protein sequence ID" value="KAF0700653.1"/>
    <property type="molecule type" value="Genomic_DNA"/>
</dbReference>
<protein>
    <submittedName>
        <fullName evidence="2">Aste57867_8831 protein</fullName>
    </submittedName>
</protein>
<gene>
    <name evidence="2" type="primary">Aste57867_8831</name>
    <name evidence="1" type="ORF">As57867_008796</name>
    <name evidence="2" type="ORF">ASTE57867_8831</name>
</gene>
<evidence type="ECO:0000313" key="1">
    <source>
        <dbReference type="EMBL" id="KAF0700653.1"/>
    </source>
</evidence>
<reference evidence="1" key="2">
    <citation type="submission" date="2019-06" db="EMBL/GenBank/DDBJ databases">
        <title>Genomics analysis of Aphanomyces spp. identifies a new class of oomycete effector associated with host adaptation.</title>
        <authorList>
            <person name="Gaulin E."/>
        </authorList>
    </citation>
    <scope>NUCLEOTIDE SEQUENCE</scope>
    <source>
        <strain evidence="1">CBS 578.67</strain>
    </source>
</reference>
<dbReference type="Pfam" id="PF07173">
    <property type="entry name" value="GRDP-like"/>
    <property type="match status" value="1"/>
</dbReference>
<organism evidence="2 3">
    <name type="scientific">Aphanomyces stellatus</name>
    <dbReference type="NCBI Taxonomy" id="120398"/>
    <lineage>
        <taxon>Eukaryota</taxon>
        <taxon>Sar</taxon>
        <taxon>Stramenopiles</taxon>
        <taxon>Oomycota</taxon>
        <taxon>Saprolegniomycetes</taxon>
        <taxon>Saprolegniales</taxon>
        <taxon>Verrucalvaceae</taxon>
        <taxon>Aphanomyces</taxon>
    </lineage>
</organism>
<keyword evidence="3" id="KW-1185">Reference proteome</keyword>
<evidence type="ECO:0000313" key="2">
    <source>
        <dbReference type="EMBL" id="VFT85717.1"/>
    </source>
</evidence>
<dbReference type="AlphaFoldDB" id="A0A485KLG5"/>
<name>A0A485KLG5_9STRA</name>
<accession>A0A485KLG5</accession>
<sequence>MENSADDSKSTTASVAVPVLPHDACQMILPDYCIDMLVKIASLFSSIQSWKWRQLVVHGQTLRVLDRQQNVVATVQTPTCSLRALADHTFHLLDGTKIICTLYSPSPTVHTKLTAVLRASAATPYWVQPPRDVFQDLLDVASSIVETSEADRGLKPVVSVAATDVTAYLDNIAAIYDMVCAAPSQAALYDILCCEEGAYMANRATVCNFASLVRRFYSSKDDYATDACRSCPHCDASLASDIAFAVRVVGATDHTCPSCGHHLLLETFRLGAFRRATPAIHFTVQSETHKLALPRLPPDGTVASYRPALVHMCRAFHSKVGKSVPQSARVALVQQLLAYLEPLDLVRAMGHHLGFAAQICANLTYWRRPVVIHAALERYRQFCYLVNTTIVNPTVPTIDIALVRYVHQTVATPPMAFFHVPHHPDEVDAAYADTFLRWADAFDGHAYSSFPPSFAAWSRAKGQNAINQLHLKAKWDKLVRLPAKDSRFVGVDESYDAMIIHDVAAFGNTTQDRNDTVVPTPVLAVIGTPLLEDRVPAPRHLRGLVKGRASLLEWRAIVGVGAWLQQALVGTIDDGSQLGIHPIANNSNKQPAVGATSAYIYIM</sequence>
<dbReference type="Proteomes" id="UP000332933">
    <property type="component" value="Unassembled WGS sequence"/>
</dbReference>
<reference evidence="2 3" key="1">
    <citation type="submission" date="2019-03" db="EMBL/GenBank/DDBJ databases">
        <authorList>
            <person name="Gaulin E."/>
            <person name="Dumas B."/>
        </authorList>
    </citation>
    <scope>NUCLEOTIDE SEQUENCE [LARGE SCALE GENOMIC DNA]</scope>
    <source>
        <strain evidence="2">CBS 568.67</strain>
    </source>
</reference>
<dbReference type="EMBL" id="CAADRA010005136">
    <property type="protein sequence ID" value="VFT85717.1"/>
    <property type="molecule type" value="Genomic_DNA"/>
</dbReference>